<dbReference type="GO" id="GO:0005737">
    <property type="term" value="C:cytoplasm"/>
    <property type="evidence" value="ECO:0007669"/>
    <property type="project" value="UniProtKB-SubCell"/>
</dbReference>
<dbReference type="STRING" id="1450648.CLORY_43140"/>
<evidence type="ECO:0000256" key="5">
    <source>
        <dbReference type="SAM" id="Coils"/>
    </source>
</evidence>
<evidence type="ECO:0000313" key="8">
    <source>
        <dbReference type="Proteomes" id="UP000190080"/>
    </source>
</evidence>
<dbReference type="InterPro" id="IPR038062">
    <property type="entry name" value="ScdA-like_N_sf"/>
</dbReference>
<dbReference type="Gene3D" id="1.10.3910.10">
    <property type="entry name" value="SP0561-like"/>
    <property type="match status" value="1"/>
</dbReference>
<dbReference type="PANTHER" id="PTHR36438">
    <property type="entry name" value="IRON-SULFUR CLUSTER REPAIR PROTEIN YTFE"/>
    <property type="match status" value="1"/>
</dbReference>
<keyword evidence="2" id="KW-0963">Cytoplasm</keyword>
<dbReference type="PANTHER" id="PTHR36438:SF1">
    <property type="entry name" value="IRON-SULFUR CLUSTER REPAIR PROTEIN YTFE"/>
    <property type="match status" value="1"/>
</dbReference>
<dbReference type="NCBIfam" id="TIGR03652">
    <property type="entry name" value="FeS_repair_RIC"/>
    <property type="match status" value="1"/>
</dbReference>
<dbReference type="OrthoDB" id="9797132at2"/>
<sequence length="239" mass="27968">MDNMFNKNQKIGEIAAKFPRAMETFKKHKIDFCCGGDRQLTEAVKEQNLNADEIISEINEDYNKYVTEEVKDKNWASENYSKLIEHVINTHHAYLNETLPRLSELTTKILRVHGANHSELSKVHKLLHSLKMELDQHLIKEEEIVFPLVVEYEKTGNKEILSKAVENIKELEEEHEGAGAILKELREITKNYAVPQDACNSYRMTYKLLEKVEDDTFRHIHLENNIIFPRLFEEANNFK</sequence>
<keyword evidence="8" id="KW-1185">Reference proteome</keyword>
<evidence type="ECO:0000259" key="6">
    <source>
        <dbReference type="Pfam" id="PF01814"/>
    </source>
</evidence>
<gene>
    <name evidence="7" type="primary">ytfE</name>
    <name evidence="7" type="ORF">CLORY_43140</name>
</gene>
<protein>
    <submittedName>
        <fullName evidence="7">Iron-sulfur cluster repair protein YtfE</fullName>
    </submittedName>
</protein>
<dbReference type="Proteomes" id="UP000190080">
    <property type="component" value="Unassembled WGS sequence"/>
</dbReference>
<dbReference type="EMBL" id="MZGV01000099">
    <property type="protein sequence ID" value="OPJ56165.1"/>
    <property type="molecule type" value="Genomic_DNA"/>
</dbReference>
<evidence type="ECO:0000256" key="1">
    <source>
        <dbReference type="ARBA" id="ARBA00004496"/>
    </source>
</evidence>
<keyword evidence="4" id="KW-0408">Iron</keyword>
<proteinExistence type="predicted"/>
<dbReference type="Gene3D" id="1.20.120.520">
    <property type="entry name" value="nmb1532 protein domain like"/>
    <property type="match status" value="1"/>
</dbReference>
<dbReference type="Pfam" id="PF01814">
    <property type="entry name" value="Hemerythrin"/>
    <property type="match status" value="1"/>
</dbReference>
<dbReference type="GO" id="GO:0046872">
    <property type="term" value="F:metal ion binding"/>
    <property type="evidence" value="ECO:0007669"/>
    <property type="project" value="UniProtKB-KW"/>
</dbReference>
<dbReference type="InterPro" id="IPR019903">
    <property type="entry name" value="RIC_family"/>
</dbReference>
<feature type="coiled-coil region" evidence="5">
    <location>
        <begin position="154"/>
        <end position="188"/>
    </location>
</feature>
<evidence type="ECO:0000313" key="7">
    <source>
        <dbReference type="EMBL" id="OPJ56165.1"/>
    </source>
</evidence>
<dbReference type="RefSeq" id="WP_079428407.1">
    <property type="nucleotide sequence ID" value="NZ_MZGV01000099.1"/>
</dbReference>
<keyword evidence="5" id="KW-0175">Coiled coil</keyword>
<feature type="domain" description="Hemerythrin-like" evidence="6">
    <location>
        <begin position="85"/>
        <end position="231"/>
    </location>
</feature>
<comment type="subcellular location">
    <subcellularLocation>
        <location evidence="1">Cytoplasm</location>
    </subcellularLocation>
</comment>
<evidence type="ECO:0000256" key="3">
    <source>
        <dbReference type="ARBA" id="ARBA00022723"/>
    </source>
</evidence>
<keyword evidence="3" id="KW-0479">Metal-binding</keyword>
<dbReference type="Pfam" id="PF04405">
    <property type="entry name" value="ScdA_N"/>
    <property type="match status" value="1"/>
</dbReference>
<evidence type="ECO:0000256" key="4">
    <source>
        <dbReference type="ARBA" id="ARBA00023004"/>
    </source>
</evidence>
<evidence type="ECO:0000256" key="2">
    <source>
        <dbReference type="ARBA" id="ARBA00022490"/>
    </source>
</evidence>
<reference evidence="7 8" key="1">
    <citation type="submission" date="2017-03" db="EMBL/GenBank/DDBJ databases">
        <title>Genome sequence of Clostridium oryzae DSM 28571.</title>
        <authorList>
            <person name="Poehlein A."/>
            <person name="Daniel R."/>
        </authorList>
    </citation>
    <scope>NUCLEOTIDE SEQUENCE [LARGE SCALE GENOMIC DNA]</scope>
    <source>
        <strain evidence="7 8">DSM 28571</strain>
    </source>
</reference>
<dbReference type="SUPFAM" id="SSF140683">
    <property type="entry name" value="SP0561-like"/>
    <property type="match status" value="1"/>
</dbReference>
<dbReference type="InterPro" id="IPR012312">
    <property type="entry name" value="Hemerythrin-like"/>
</dbReference>
<organism evidence="7 8">
    <name type="scientific">Clostridium oryzae</name>
    <dbReference type="NCBI Taxonomy" id="1450648"/>
    <lineage>
        <taxon>Bacteria</taxon>
        <taxon>Bacillati</taxon>
        <taxon>Bacillota</taxon>
        <taxon>Clostridia</taxon>
        <taxon>Eubacteriales</taxon>
        <taxon>Clostridiaceae</taxon>
        <taxon>Clostridium</taxon>
    </lineage>
</organism>
<accession>A0A1V4I964</accession>
<name>A0A1V4I964_9CLOT</name>
<dbReference type="AlphaFoldDB" id="A0A1V4I964"/>
<comment type="caution">
    <text evidence="7">The sequence shown here is derived from an EMBL/GenBank/DDBJ whole genome shotgun (WGS) entry which is preliminary data.</text>
</comment>